<dbReference type="PIRSF" id="PIRSF000350">
    <property type="entry name" value="Mercury_reductase_MerA"/>
    <property type="match status" value="1"/>
</dbReference>
<organism evidence="16 17">
    <name type="scientific">Planococcus shixiaomingii</name>
    <dbReference type="NCBI Taxonomy" id="3058393"/>
    <lineage>
        <taxon>Bacteria</taxon>
        <taxon>Bacillati</taxon>
        <taxon>Bacillota</taxon>
        <taxon>Bacilli</taxon>
        <taxon>Bacillales</taxon>
        <taxon>Caryophanaceae</taxon>
        <taxon>Planococcus</taxon>
    </lineage>
</organism>
<evidence type="ECO:0000256" key="7">
    <source>
        <dbReference type="ARBA" id="ARBA00022827"/>
    </source>
</evidence>
<feature type="domain" description="FAD/NAD(P)-binding" evidence="15">
    <location>
        <begin position="4"/>
        <end position="322"/>
    </location>
</feature>
<dbReference type="InterPro" id="IPR023753">
    <property type="entry name" value="FAD/NAD-binding_dom"/>
</dbReference>
<keyword evidence="9 13" id="KW-0520">NAD</keyword>
<dbReference type="Proteomes" id="UP001172055">
    <property type="component" value="Unassembled WGS sequence"/>
</dbReference>
<proteinExistence type="inferred from homology"/>
<evidence type="ECO:0000256" key="3">
    <source>
        <dbReference type="ARBA" id="ARBA00012608"/>
    </source>
</evidence>
<evidence type="ECO:0000256" key="5">
    <source>
        <dbReference type="ARBA" id="ARBA00022490"/>
    </source>
</evidence>
<evidence type="ECO:0000313" key="16">
    <source>
        <dbReference type="EMBL" id="MDN7241159.1"/>
    </source>
</evidence>
<dbReference type="InterPro" id="IPR036188">
    <property type="entry name" value="FAD/NAD-bd_sf"/>
</dbReference>
<keyword evidence="17" id="KW-1185">Reference proteome</keyword>
<dbReference type="InterPro" id="IPR050151">
    <property type="entry name" value="Class-I_Pyr_Nuc-Dis_Oxidored"/>
</dbReference>
<dbReference type="InterPro" id="IPR004099">
    <property type="entry name" value="Pyr_nucl-diS_OxRdtase_dimer"/>
</dbReference>
<dbReference type="InterPro" id="IPR006258">
    <property type="entry name" value="Lipoamide_DH"/>
</dbReference>
<dbReference type="EMBL" id="JAUJWV010000001">
    <property type="protein sequence ID" value="MDN7241159.1"/>
    <property type="molecule type" value="Genomic_DNA"/>
</dbReference>
<dbReference type="NCBIfam" id="TIGR01350">
    <property type="entry name" value="lipoamide_DH"/>
    <property type="match status" value="1"/>
</dbReference>
<dbReference type="GO" id="GO:0004148">
    <property type="term" value="F:dihydrolipoyl dehydrogenase (NADH) activity"/>
    <property type="evidence" value="ECO:0007669"/>
    <property type="project" value="UniProtKB-EC"/>
</dbReference>
<evidence type="ECO:0000256" key="2">
    <source>
        <dbReference type="ARBA" id="ARBA00007532"/>
    </source>
</evidence>
<evidence type="ECO:0000256" key="9">
    <source>
        <dbReference type="ARBA" id="ARBA00023027"/>
    </source>
</evidence>
<gene>
    <name evidence="16" type="primary">lpdA</name>
    <name evidence="16" type="ORF">QWY14_05120</name>
</gene>
<keyword evidence="11 13" id="KW-0676">Redox-active center</keyword>
<dbReference type="PRINTS" id="PR00411">
    <property type="entry name" value="PNDRDTASEI"/>
</dbReference>
<evidence type="ECO:0000256" key="6">
    <source>
        <dbReference type="ARBA" id="ARBA00022630"/>
    </source>
</evidence>
<accession>A0ABT8N0E4</accession>
<evidence type="ECO:0000259" key="14">
    <source>
        <dbReference type="Pfam" id="PF02852"/>
    </source>
</evidence>
<dbReference type="EC" id="1.8.1.4" evidence="3 13"/>
<keyword evidence="7 13" id="KW-0274">FAD</keyword>
<evidence type="ECO:0000256" key="4">
    <source>
        <dbReference type="ARBA" id="ARBA00016961"/>
    </source>
</evidence>
<dbReference type="InterPro" id="IPR016156">
    <property type="entry name" value="FAD/NAD-linked_Rdtase_dimer_sf"/>
</dbReference>
<keyword evidence="8 13" id="KW-0560">Oxidoreductase</keyword>
<comment type="similarity">
    <text evidence="2 13">Belongs to the class-I pyridine nucleotide-disulfide oxidoreductase family.</text>
</comment>
<dbReference type="RefSeq" id="WP_301722939.1">
    <property type="nucleotide sequence ID" value="NZ_JAUJWV010000001.1"/>
</dbReference>
<dbReference type="Pfam" id="PF02852">
    <property type="entry name" value="Pyr_redox_dim"/>
    <property type="match status" value="1"/>
</dbReference>
<evidence type="ECO:0000256" key="8">
    <source>
        <dbReference type="ARBA" id="ARBA00023002"/>
    </source>
</evidence>
<comment type="catalytic activity">
    <reaction evidence="12 13">
        <text>N(6)-[(R)-dihydrolipoyl]-L-lysyl-[protein] + NAD(+) = N(6)-[(R)-lipoyl]-L-lysyl-[protein] + NADH + H(+)</text>
        <dbReference type="Rhea" id="RHEA:15045"/>
        <dbReference type="Rhea" id="RHEA-COMP:10474"/>
        <dbReference type="Rhea" id="RHEA-COMP:10475"/>
        <dbReference type="ChEBI" id="CHEBI:15378"/>
        <dbReference type="ChEBI" id="CHEBI:57540"/>
        <dbReference type="ChEBI" id="CHEBI:57945"/>
        <dbReference type="ChEBI" id="CHEBI:83099"/>
        <dbReference type="ChEBI" id="CHEBI:83100"/>
        <dbReference type="EC" id="1.8.1.4"/>
    </reaction>
</comment>
<evidence type="ECO:0000313" key="17">
    <source>
        <dbReference type="Proteomes" id="UP001172055"/>
    </source>
</evidence>
<evidence type="ECO:0000256" key="13">
    <source>
        <dbReference type="RuleBase" id="RU003692"/>
    </source>
</evidence>
<dbReference type="Gene3D" id="3.50.50.60">
    <property type="entry name" value="FAD/NAD(P)-binding domain"/>
    <property type="match status" value="2"/>
</dbReference>
<evidence type="ECO:0000259" key="15">
    <source>
        <dbReference type="Pfam" id="PF07992"/>
    </source>
</evidence>
<comment type="cofactor">
    <cofactor evidence="13">
        <name>FAD</name>
        <dbReference type="ChEBI" id="CHEBI:57692"/>
    </cofactor>
    <text evidence="13">Binds 1 FAD per subunit.</text>
</comment>
<keyword evidence="10" id="KW-1015">Disulfide bond</keyword>
<evidence type="ECO:0000256" key="11">
    <source>
        <dbReference type="ARBA" id="ARBA00023284"/>
    </source>
</evidence>
<dbReference type="Gene3D" id="3.30.390.30">
    <property type="match status" value="1"/>
</dbReference>
<dbReference type="SUPFAM" id="SSF55424">
    <property type="entry name" value="FAD/NAD-linked reductases, dimerisation (C-terminal) domain"/>
    <property type="match status" value="1"/>
</dbReference>
<dbReference type="InterPro" id="IPR001100">
    <property type="entry name" value="Pyr_nuc-diS_OxRdtase"/>
</dbReference>
<dbReference type="PANTHER" id="PTHR22912:SF217">
    <property type="entry name" value="DIHYDROLIPOYL DEHYDROGENASE"/>
    <property type="match status" value="1"/>
</dbReference>
<comment type="caution">
    <text evidence="16">The sequence shown here is derived from an EMBL/GenBank/DDBJ whole genome shotgun (WGS) entry which is preliminary data.</text>
</comment>
<dbReference type="PRINTS" id="PR00368">
    <property type="entry name" value="FADPNR"/>
</dbReference>
<dbReference type="SUPFAM" id="SSF51905">
    <property type="entry name" value="FAD/NAD(P)-binding domain"/>
    <property type="match status" value="1"/>
</dbReference>
<reference evidence="16 17" key="1">
    <citation type="submission" date="2023-06" db="EMBL/GenBank/DDBJ databases">
        <title>Novel species in genus Planococcus.</title>
        <authorList>
            <person name="Ning S."/>
        </authorList>
    </citation>
    <scope>NUCLEOTIDE SEQUENCE [LARGE SCALE GENOMIC DNA]</scope>
    <source>
        <strain evidence="16 17">N028</strain>
    </source>
</reference>
<evidence type="ECO:0000256" key="10">
    <source>
        <dbReference type="ARBA" id="ARBA00023157"/>
    </source>
</evidence>
<evidence type="ECO:0000256" key="1">
    <source>
        <dbReference type="ARBA" id="ARBA00004496"/>
    </source>
</evidence>
<dbReference type="PANTHER" id="PTHR22912">
    <property type="entry name" value="DISULFIDE OXIDOREDUCTASE"/>
    <property type="match status" value="1"/>
</dbReference>
<dbReference type="InterPro" id="IPR012999">
    <property type="entry name" value="Pyr_OxRdtase_I_AS"/>
</dbReference>
<protein>
    <recommendedName>
        <fullName evidence="4 13">Dihydrolipoyl dehydrogenase</fullName>
        <ecNumber evidence="3 13">1.8.1.4</ecNumber>
    </recommendedName>
</protein>
<name>A0ABT8N0E4_9BACL</name>
<feature type="domain" description="Pyridine nucleotide-disulphide oxidoreductase dimerisation" evidence="14">
    <location>
        <begin position="341"/>
        <end position="449"/>
    </location>
</feature>
<evidence type="ECO:0000256" key="12">
    <source>
        <dbReference type="ARBA" id="ARBA00049187"/>
    </source>
</evidence>
<sequence length="460" mass="49216">MNKYDVAVIGGGPGGYVAAIRAAKLGKKVALIENLQLGGTCLNRGCIPSKTLLRHADIIESIEKAQNWGIETGPITFSLSKMLARKNQVIEQLRNGISYLMKQNKIMVYNGYGQINADNTISIKTAGEDETISGDSIILATGSKPIIPPIPGLEQASFYTSDTVFDMEKIPDSIVIVGGGIIGVELANIFSSLRASVTIVEMGERILPNEDIDASKTLLKTLKKKNVTVLTSTKVTQVEQQTQSQLIHIETANGKKETLETEALLLSVGRSPNVSSFAQLELEMSGPFVKVDQQMATSKSGIFAIGDLIGGWQLAHVASAEGLVAGENAAGGQEKINYKVVPRCVYTNPEIASVGLTEEEAKQKGIDYKVVKIDHVGNGRALAYGDKEGFTKLIADPKYGEILGVTMVGPHVTEMIAEPSAFIHLEGTVDEMASMIHAHPTVSESVYEAAASWLGTGVHH</sequence>
<comment type="subcellular location">
    <subcellularLocation>
        <location evidence="1">Cytoplasm</location>
    </subcellularLocation>
</comment>
<keyword evidence="5" id="KW-0963">Cytoplasm</keyword>
<dbReference type="Pfam" id="PF07992">
    <property type="entry name" value="Pyr_redox_2"/>
    <property type="match status" value="1"/>
</dbReference>
<dbReference type="PROSITE" id="PS00076">
    <property type="entry name" value="PYRIDINE_REDOX_1"/>
    <property type="match status" value="1"/>
</dbReference>
<comment type="miscellaneous">
    <text evidence="13">The active site is a redox-active disulfide bond.</text>
</comment>
<keyword evidence="6 13" id="KW-0285">Flavoprotein</keyword>